<evidence type="ECO:0000313" key="2">
    <source>
        <dbReference type="EMBL" id="QDU36797.1"/>
    </source>
</evidence>
<dbReference type="PANTHER" id="PTHR42899">
    <property type="entry name" value="SPERMATOGENESIS-ASSOCIATED PROTEIN 20"/>
    <property type="match status" value="1"/>
</dbReference>
<dbReference type="InterPro" id="IPR012341">
    <property type="entry name" value="6hp_glycosidase-like_sf"/>
</dbReference>
<protein>
    <recommendedName>
        <fullName evidence="1">Spermatogenesis-associated protein 20-like TRX domain-containing protein</fullName>
    </recommendedName>
</protein>
<dbReference type="InterPro" id="IPR004879">
    <property type="entry name" value="Ssp411-like_TRX"/>
</dbReference>
<reference evidence="2 3" key="1">
    <citation type="submission" date="2019-02" db="EMBL/GenBank/DDBJ databases">
        <title>Deep-cultivation of Planctomycetes and their phenomic and genomic characterization uncovers novel biology.</title>
        <authorList>
            <person name="Wiegand S."/>
            <person name="Jogler M."/>
            <person name="Boedeker C."/>
            <person name="Pinto D."/>
            <person name="Vollmers J."/>
            <person name="Rivas-Marin E."/>
            <person name="Kohn T."/>
            <person name="Peeters S.H."/>
            <person name="Heuer A."/>
            <person name="Rast P."/>
            <person name="Oberbeckmann S."/>
            <person name="Bunk B."/>
            <person name="Jeske O."/>
            <person name="Meyerdierks A."/>
            <person name="Storesund J.E."/>
            <person name="Kallscheuer N."/>
            <person name="Luecker S."/>
            <person name="Lage O.M."/>
            <person name="Pohl T."/>
            <person name="Merkel B.J."/>
            <person name="Hornburger P."/>
            <person name="Mueller R.-W."/>
            <person name="Bruemmer F."/>
            <person name="Labrenz M."/>
            <person name="Spormann A.M."/>
            <person name="Op den Camp H."/>
            <person name="Overmann J."/>
            <person name="Amann R."/>
            <person name="Jetten M.S.M."/>
            <person name="Mascher T."/>
            <person name="Medema M.H."/>
            <person name="Devos D.P."/>
            <person name="Kaster A.-K."/>
            <person name="Ovreas L."/>
            <person name="Rohde M."/>
            <person name="Galperin M.Y."/>
            <person name="Jogler C."/>
        </authorList>
    </citation>
    <scope>NUCLEOTIDE SEQUENCE [LARGE SCALE GENOMIC DNA]</scope>
    <source>
        <strain evidence="2 3">Mal4</strain>
    </source>
</reference>
<dbReference type="CDD" id="cd02955">
    <property type="entry name" value="SSP411"/>
    <property type="match status" value="1"/>
</dbReference>
<proteinExistence type="predicted"/>
<dbReference type="Pfam" id="PF03190">
    <property type="entry name" value="Thioredox_DsbH"/>
    <property type="match status" value="1"/>
</dbReference>
<dbReference type="InterPro" id="IPR024705">
    <property type="entry name" value="Ssp411"/>
</dbReference>
<feature type="domain" description="Spermatogenesis-associated protein 20-like TRX" evidence="1">
    <location>
        <begin position="11"/>
        <end position="172"/>
    </location>
</feature>
<accession>A0A517Z303</accession>
<name>A0A517Z303_9PLAN</name>
<dbReference type="AlphaFoldDB" id="A0A517Z303"/>
<dbReference type="InterPro" id="IPR036249">
    <property type="entry name" value="Thioredoxin-like_sf"/>
</dbReference>
<evidence type="ECO:0000313" key="3">
    <source>
        <dbReference type="Proteomes" id="UP000320496"/>
    </source>
</evidence>
<dbReference type="EMBL" id="CP036275">
    <property type="protein sequence ID" value="QDU36797.1"/>
    <property type="molecule type" value="Genomic_DNA"/>
</dbReference>
<dbReference type="PIRSF" id="PIRSF006402">
    <property type="entry name" value="UCP006402_thioredoxin"/>
    <property type="match status" value="1"/>
</dbReference>
<dbReference type="PANTHER" id="PTHR42899:SF1">
    <property type="entry name" value="SPERMATOGENESIS-ASSOCIATED PROTEIN 20"/>
    <property type="match status" value="1"/>
</dbReference>
<dbReference type="Proteomes" id="UP000320496">
    <property type="component" value="Chromosome"/>
</dbReference>
<evidence type="ECO:0000259" key="1">
    <source>
        <dbReference type="Pfam" id="PF03190"/>
    </source>
</evidence>
<dbReference type="RefSeq" id="WP_145367424.1">
    <property type="nucleotide sequence ID" value="NZ_CP036275.1"/>
</dbReference>
<dbReference type="InterPro" id="IPR008928">
    <property type="entry name" value="6-hairpin_glycosidase_sf"/>
</dbReference>
<dbReference type="OrthoDB" id="9762614at2"/>
<organism evidence="2 3">
    <name type="scientific">Maioricimonas rarisocia</name>
    <dbReference type="NCBI Taxonomy" id="2528026"/>
    <lineage>
        <taxon>Bacteria</taxon>
        <taxon>Pseudomonadati</taxon>
        <taxon>Planctomycetota</taxon>
        <taxon>Planctomycetia</taxon>
        <taxon>Planctomycetales</taxon>
        <taxon>Planctomycetaceae</taxon>
        <taxon>Maioricimonas</taxon>
    </lineage>
</organism>
<gene>
    <name evidence="2" type="ORF">Mal4_10950</name>
</gene>
<keyword evidence="3" id="KW-1185">Reference proteome</keyword>
<dbReference type="KEGG" id="mri:Mal4_10950"/>
<dbReference type="GO" id="GO:0005975">
    <property type="term" value="P:carbohydrate metabolic process"/>
    <property type="evidence" value="ECO:0007669"/>
    <property type="project" value="InterPro"/>
</dbReference>
<dbReference type="Gene3D" id="3.40.30.10">
    <property type="entry name" value="Glutaredoxin"/>
    <property type="match status" value="1"/>
</dbReference>
<dbReference type="Gene3D" id="1.50.10.10">
    <property type="match status" value="2"/>
</dbReference>
<dbReference type="SUPFAM" id="SSF48208">
    <property type="entry name" value="Six-hairpin glycosidases"/>
    <property type="match status" value="1"/>
</dbReference>
<sequence>MTDPHDTTRKPNRLASETSPYLLQHAHNPVDWYPWGDEAFARAEEEDKPVFLSIGYSACHWCHVMERESFENEEIAELMNRSFVNIKVDREERPDVDQIYMSAVQLMTKHGGWPMSVFLTPDGRPFFGGTYWPPESRMGMPGFRDVISRLAQFWNEQRDEVLRSAESVTEAVGRIAAPDMAQTSLTDQTLRNAMKELLTAADRRHGGFGGAPKFPHPMDVRVLLRCARRFENDEAREIACFTLDKMADGGIYDHLGGGFHRYSTDARWLVPHFEKMLYDNALLVPAYLEAFQLTGEGRYRTTVVETLAYIEREMTSSEGAFFSTQDADSEGEEGKYFVWSAQEIRDILGDEEARIFSAFYDVTPQGNWEGTNILNRPRSLEEAARSLDLEPAGLTAQLETSRQKLLEARSQRVAPGRDDKILVAWNGMMIAALAQAARVLDQPQYAQAATDAAEFILGSMRDDEGRLLHSYKDGRARFNAYLDDYACLIDGLVELYQTTFAPQHLEAAVTLAEQLRDDFADADGQGFFYTPHHHEQLIARSKDTQDSATPSGNAVAATALLKLGRLCGRTDLQELGYQTLQQLSGLIAEHPRAGGQALIALDFVLGPTREYVFVPGKTFGDVDALQSALQHRFVPNKVVMRRPADTSDDELPEPLKPLLTGREPGDTAAVYVCEQGACQLPITDPEAFEKSLG</sequence>
<dbReference type="SUPFAM" id="SSF52833">
    <property type="entry name" value="Thioredoxin-like"/>
    <property type="match status" value="1"/>
</dbReference>